<feature type="domain" description="CTLH/CRA C-terminal to LisH motif" evidence="1">
    <location>
        <begin position="12"/>
        <end position="61"/>
    </location>
</feature>
<dbReference type="Proteomes" id="UP001188597">
    <property type="component" value="Unassembled WGS sequence"/>
</dbReference>
<dbReference type="InterPro" id="IPR024964">
    <property type="entry name" value="CTLH/CRA"/>
</dbReference>
<dbReference type="Pfam" id="PF10607">
    <property type="entry name" value="CTLH"/>
    <property type="match status" value="1"/>
</dbReference>
<comment type="caution">
    <text evidence="2">The sequence shown here is derived from an EMBL/GenBank/DDBJ whole genome shotgun (WGS) entry which is preliminary data.</text>
</comment>
<protein>
    <recommendedName>
        <fullName evidence="1">CTLH/CRA C-terminal to LisH motif domain-containing protein</fullName>
    </recommendedName>
</protein>
<name>A0AA89ANN3_9ASTE</name>
<evidence type="ECO:0000313" key="2">
    <source>
        <dbReference type="EMBL" id="KAK3011039.1"/>
    </source>
</evidence>
<gene>
    <name evidence="2" type="ORF">RJ639_012660</name>
</gene>
<feature type="non-terminal residue" evidence="2">
    <location>
        <position position="1"/>
    </location>
</feature>
<sequence>GECIESYRTDKQLAPKLLDKNKDLHFNLLSLHLLSLSALGSGEDRQKALEFAQNKLIPFGKVLKGKFIAVTGLYGPASLRGARKVSNVSLTAK</sequence>
<organism evidence="2 3">
    <name type="scientific">Escallonia herrerae</name>
    <dbReference type="NCBI Taxonomy" id="1293975"/>
    <lineage>
        <taxon>Eukaryota</taxon>
        <taxon>Viridiplantae</taxon>
        <taxon>Streptophyta</taxon>
        <taxon>Embryophyta</taxon>
        <taxon>Tracheophyta</taxon>
        <taxon>Spermatophyta</taxon>
        <taxon>Magnoliopsida</taxon>
        <taxon>eudicotyledons</taxon>
        <taxon>Gunneridae</taxon>
        <taxon>Pentapetalae</taxon>
        <taxon>asterids</taxon>
        <taxon>campanulids</taxon>
        <taxon>Escalloniales</taxon>
        <taxon>Escalloniaceae</taxon>
        <taxon>Escallonia</taxon>
    </lineage>
</organism>
<proteinExistence type="predicted"/>
<dbReference type="EMBL" id="JAVXUP010001489">
    <property type="protein sequence ID" value="KAK3011039.1"/>
    <property type="molecule type" value="Genomic_DNA"/>
</dbReference>
<keyword evidence="3" id="KW-1185">Reference proteome</keyword>
<accession>A0AA89ANN3</accession>
<evidence type="ECO:0000259" key="1">
    <source>
        <dbReference type="Pfam" id="PF10607"/>
    </source>
</evidence>
<feature type="non-terminal residue" evidence="2">
    <location>
        <position position="93"/>
    </location>
</feature>
<reference evidence="2" key="1">
    <citation type="submission" date="2022-12" db="EMBL/GenBank/DDBJ databases">
        <title>Draft genome assemblies for two species of Escallonia (Escalloniales).</title>
        <authorList>
            <person name="Chanderbali A."/>
            <person name="Dervinis C."/>
            <person name="Anghel I."/>
            <person name="Soltis D."/>
            <person name="Soltis P."/>
            <person name="Zapata F."/>
        </authorList>
    </citation>
    <scope>NUCLEOTIDE SEQUENCE</scope>
    <source>
        <strain evidence="2">UCBG64.0493</strain>
        <tissue evidence="2">Leaf</tissue>
    </source>
</reference>
<evidence type="ECO:0000313" key="3">
    <source>
        <dbReference type="Proteomes" id="UP001188597"/>
    </source>
</evidence>
<dbReference type="AlphaFoldDB" id="A0AA89ANN3"/>